<evidence type="ECO:0000256" key="1">
    <source>
        <dbReference type="SAM" id="Phobius"/>
    </source>
</evidence>
<dbReference type="AlphaFoldDB" id="A0A6C0AIY2"/>
<accession>A0A6C0AIY2</accession>
<evidence type="ECO:0008006" key="3">
    <source>
        <dbReference type="Google" id="ProtNLM"/>
    </source>
</evidence>
<protein>
    <recommendedName>
        <fullName evidence="3">CPW-WPC domain-containing protein</fullName>
    </recommendedName>
</protein>
<sequence length="96" mass="10758">MSEFFTTYGKDAVVILVTIGVFALFAWGYFNLAHPTIILNKPNGPVNSCPDLWIFKHGECHPSYHTKCKPFDPARYKGQECDIAKSCGTSWKGLCK</sequence>
<name>A0A6C0AIY2_9ZZZZ</name>
<keyword evidence="1" id="KW-0812">Transmembrane</keyword>
<dbReference type="EMBL" id="MN740652">
    <property type="protein sequence ID" value="QHS79777.1"/>
    <property type="molecule type" value="Genomic_DNA"/>
</dbReference>
<evidence type="ECO:0000313" key="2">
    <source>
        <dbReference type="EMBL" id="QHS79777.1"/>
    </source>
</evidence>
<proteinExistence type="predicted"/>
<organism evidence="2">
    <name type="scientific">viral metagenome</name>
    <dbReference type="NCBI Taxonomy" id="1070528"/>
    <lineage>
        <taxon>unclassified sequences</taxon>
        <taxon>metagenomes</taxon>
        <taxon>organismal metagenomes</taxon>
    </lineage>
</organism>
<reference evidence="2" key="1">
    <citation type="journal article" date="2020" name="Nature">
        <title>Giant virus diversity and host interactions through global metagenomics.</title>
        <authorList>
            <person name="Schulz F."/>
            <person name="Roux S."/>
            <person name="Paez-Espino D."/>
            <person name="Jungbluth S."/>
            <person name="Walsh D.A."/>
            <person name="Denef V.J."/>
            <person name="McMahon K.D."/>
            <person name="Konstantinidis K.T."/>
            <person name="Eloe-Fadrosh E.A."/>
            <person name="Kyrpides N.C."/>
            <person name="Woyke T."/>
        </authorList>
    </citation>
    <scope>NUCLEOTIDE SEQUENCE</scope>
    <source>
        <strain evidence="2">GVMAG-S-1035303-20</strain>
    </source>
</reference>
<keyword evidence="1" id="KW-1133">Transmembrane helix</keyword>
<keyword evidence="1" id="KW-0472">Membrane</keyword>
<feature type="transmembrane region" description="Helical" evidence="1">
    <location>
        <begin position="12"/>
        <end position="32"/>
    </location>
</feature>